<name>A0ABV7XGC8_9GAMM</name>
<dbReference type="Pfam" id="PF24721">
    <property type="entry name" value="HAB"/>
    <property type="match status" value="1"/>
</dbReference>
<dbReference type="RefSeq" id="WP_386742299.1">
    <property type="nucleotide sequence ID" value="NZ_JBHRYA010000002.1"/>
</dbReference>
<dbReference type="EMBL" id="JBHRYA010000002">
    <property type="protein sequence ID" value="MFC3715189.1"/>
    <property type="molecule type" value="Genomic_DNA"/>
</dbReference>
<organism evidence="3 4">
    <name type="scientific">Luteimonas soli</name>
    <dbReference type="NCBI Taxonomy" id="1648966"/>
    <lineage>
        <taxon>Bacteria</taxon>
        <taxon>Pseudomonadati</taxon>
        <taxon>Pseudomonadota</taxon>
        <taxon>Gammaproteobacteria</taxon>
        <taxon>Lysobacterales</taxon>
        <taxon>Lysobacteraceae</taxon>
        <taxon>Luteimonas</taxon>
    </lineage>
</organism>
<gene>
    <name evidence="3" type="ORF">ACFONC_03365</name>
</gene>
<feature type="region of interest" description="Disordered" evidence="1">
    <location>
        <begin position="166"/>
        <end position="187"/>
    </location>
</feature>
<proteinExistence type="predicted"/>
<evidence type="ECO:0000259" key="2">
    <source>
        <dbReference type="Pfam" id="PF24721"/>
    </source>
</evidence>
<feature type="domain" description="Half a barrel" evidence="2">
    <location>
        <begin position="103"/>
        <end position="184"/>
    </location>
</feature>
<dbReference type="InterPro" id="IPR056469">
    <property type="entry name" value="HAB_dom"/>
</dbReference>
<accession>A0ABV7XGC8</accession>
<sequence>MNDAIEHLLSKTRDAQALGHPGPMSTGEALAVALILDRPDWLAEMDYTLADAIGRIDRGWLAAIPEVAKQFRNERNEAAYAAAVKAKADKLAEVTGGDDERLDFAAELVTYGHAPGYRDATLVFNLRPIGRGERPAFRADIRIRPEDGEAIVSHILDVHRSAWGRSTGRPPIDVKPDETRPRWIDRT</sequence>
<evidence type="ECO:0000313" key="4">
    <source>
        <dbReference type="Proteomes" id="UP001595705"/>
    </source>
</evidence>
<comment type="caution">
    <text evidence="3">The sequence shown here is derived from an EMBL/GenBank/DDBJ whole genome shotgun (WGS) entry which is preliminary data.</text>
</comment>
<dbReference type="Proteomes" id="UP001595705">
    <property type="component" value="Unassembled WGS sequence"/>
</dbReference>
<feature type="compositionally biased region" description="Basic and acidic residues" evidence="1">
    <location>
        <begin position="172"/>
        <end position="187"/>
    </location>
</feature>
<protein>
    <recommendedName>
        <fullName evidence="2">Half a barrel domain-containing protein</fullName>
    </recommendedName>
</protein>
<evidence type="ECO:0000256" key="1">
    <source>
        <dbReference type="SAM" id="MobiDB-lite"/>
    </source>
</evidence>
<evidence type="ECO:0000313" key="3">
    <source>
        <dbReference type="EMBL" id="MFC3715189.1"/>
    </source>
</evidence>
<reference evidence="4" key="1">
    <citation type="journal article" date="2019" name="Int. J. Syst. Evol. Microbiol.">
        <title>The Global Catalogue of Microorganisms (GCM) 10K type strain sequencing project: providing services to taxonomists for standard genome sequencing and annotation.</title>
        <authorList>
            <consortium name="The Broad Institute Genomics Platform"/>
            <consortium name="The Broad Institute Genome Sequencing Center for Infectious Disease"/>
            <person name="Wu L."/>
            <person name="Ma J."/>
        </authorList>
    </citation>
    <scope>NUCLEOTIDE SEQUENCE [LARGE SCALE GENOMIC DNA]</scope>
    <source>
        <strain evidence="4">KCTC 42441</strain>
    </source>
</reference>
<keyword evidence="4" id="KW-1185">Reference proteome</keyword>